<reference evidence="1" key="1">
    <citation type="submission" date="2014-11" db="EMBL/GenBank/DDBJ databases">
        <authorList>
            <person name="Amaro Gonzalez C."/>
        </authorList>
    </citation>
    <scope>NUCLEOTIDE SEQUENCE</scope>
</reference>
<accession>A0A0E9UB41</accession>
<dbReference type="EMBL" id="GBXM01046177">
    <property type="protein sequence ID" value="JAH62400.1"/>
    <property type="molecule type" value="Transcribed_RNA"/>
</dbReference>
<reference evidence="1" key="2">
    <citation type="journal article" date="2015" name="Fish Shellfish Immunol.">
        <title>Early steps in the European eel (Anguilla anguilla)-Vibrio vulnificus interaction in the gills: Role of the RtxA13 toxin.</title>
        <authorList>
            <person name="Callol A."/>
            <person name="Pajuelo D."/>
            <person name="Ebbesson L."/>
            <person name="Teles M."/>
            <person name="MacKenzie S."/>
            <person name="Amaro C."/>
        </authorList>
    </citation>
    <scope>NUCLEOTIDE SEQUENCE</scope>
</reference>
<organism evidence="1">
    <name type="scientific">Anguilla anguilla</name>
    <name type="common">European freshwater eel</name>
    <name type="synonym">Muraena anguilla</name>
    <dbReference type="NCBI Taxonomy" id="7936"/>
    <lineage>
        <taxon>Eukaryota</taxon>
        <taxon>Metazoa</taxon>
        <taxon>Chordata</taxon>
        <taxon>Craniata</taxon>
        <taxon>Vertebrata</taxon>
        <taxon>Euteleostomi</taxon>
        <taxon>Actinopterygii</taxon>
        <taxon>Neopterygii</taxon>
        <taxon>Teleostei</taxon>
        <taxon>Anguilliformes</taxon>
        <taxon>Anguillidae</taxon>
        <taxon>Anguilla</taxon>
    </lineage>
</organism>
<proteinExistence type="predicted"/>
<protein>
    <submittedName>
        <fullName evidence="1">Uncharacterized protein</fullName>
    </submittedName>
</protein>
<name>A0A0E9UB41_ANGAN</name>
<sequence length="14" mass="1529">MPKASIEGVFEFAC</sequence>
<evidence type="ECO:0000313" key="1">
    <source>
        <dbReference type="EMBL" id="JAH62400.1"/>
    </source>
</evidence>